<dbReference type="GO" id="GO:0035999">
    <property type="term" value="P:tetrahydrofolate interconversion"/>
    <property type="evidence" value="ECO:0007669"/>
    <property type="project" value="TreeGrafter"/>
</dbReference>
<keyword evidence="3" id="KW-1185">Reference proteome</keyword>
<proteinExistence type="predicted"/>
<dbReference type="OrthoDB" id="5126881at2759"/>
<dbReference type="InterPro" id="IPR020631">
    <property type="entry name" value="THF_DH/CycHdrlase_NAD-bd_dom"/>
</dbReference>
<feature type="domain" description="Tetrahydrofolate dehydrogenase/cyclohydrolase NAD(P)-binding" evidence="1">
    <location>
        <begin position="96"/>
        <end position="160"/>
    </location>
</feature>
<dbReference type="Gene3D" id="3.40.50.720">
    <property type="entry name" value="NAD(P)-binding Rossmann-like Domain"/>
    <property type="match status" value="1"/>
</dbReference>
<dbReference type="GO" id="GO:0005829">
    <property type="term" value="C:cytosol"/>
    <property type="evidence" value="ECO:0007669"/>
    <property type="project" value="TreeGrafter"/>
</dbReference>
<dbReference type="CDD" id="cd01080">
    <property type="entry name" value="NAD_bind_m-THF_DH_Cyclohyd"/>
    <property type="match status" value="1"/>
</dbReference>
<dbReference type="GO" id="GO:0004488">
    <property type="term" value="F:methylenetetrahydrofolate dehydrogenase (NADP+) activity"/>
    <property type="evidence" value="ECO:0007669"/>
    <property type="project" value="InterPro"/>
</dbReference>
<organism evidence="2 3">
    <name type="scientific">Miscanthus lutarioriparius</name>
    <dbReference type="NCBI Taxonomy" id="422564"/>
    <lineage>
        <taxon>Eukaryota</taxon>
        <taxon>Viridiplantae</taxon>
        <taxon>Streptophyta</taxon>
        <taxon>Embryophyta</taxon>
        <taxon>Tracheophyta</taxon>
        <taxon>Spermatophyta</taxon>
        <taxon>Magnoliopsida</taxon>
        <taxon>Liliopsida</taxon>
        <taxon>Poales</taxon>
        <taxon>Poaceae</taxon>
        <taxon>PACMAD clade</taxon>
        <taxon>Panicoideae</taxon>
        <taxon>Andropogonodae</taxon>
        <taxon>Andropogoneae</taxon>
        <taxon>Saccharinae</taxon>
        <taxon>Miscanthus</taxon>
    </lineage>
</organism>
<feature type="domain" description="Tetrahydrofolate dehydrogenase/cyclohydrolase NAD(P)-binding" evidence="1">
    <location>
        <begin position="1"/>
        <end position="87"/>
    </location>
</feature>
<dbReference type="PANTHER" id="PTHR48099">
    <property type="entry name" value="C-1-TETRAHYDROFOLATE SYNTHASE, CYTOPLASMIC-RELATED"/>
    <property type="match status" value="1"/>
</dbReference>
<evidence type="ECO:0000259" key="1">
    <source>
        <dbReference type="Pfam" id="PF02882"/>
    </source>
</evidence>
<dbReference type="AlphaFoldDB" id="A0A811RQK6"/>
<evidence type="ECO:0000313" key="3">
    <source>
        <dbReference type="Proteomes" id="UP000604825"/>
    </source>
</evidence>
<dbReference type="GO" id="GO:0004477">
    <property type="term" value="F:methenyltetrahydrofolate cyclohydrolase activity"/>
    <property type="evidence" value="ECO:0007669"/>
    <property type="project" value="TreeGrafter"/>
</dbReference>
<dbReference type="EMBL" id="CAJGYO010000016">
    <property type="protein sequence ID" value="CAD6272884.1"/>
    <property type="molecule type" value="Genomic_DNA"/>
</dbReference>
<dbReference type="PANTHER" id="PTHR48099:SF27">
    <property type="entry name" value="BIFUNCTIONAL PROTEIN FOLD 2"/>
    <property type="match status" value="1"/>
</dbReference>
<comment type="caution">
    <text evidence="2">The sequence shown here is derived from an EMBL/GenBank/DDBJ whole genome shotgun (WGS) entry which is preliminary data.</text>
</comment>
<protein>
    <recommendedName>
        <fullName evidence="1">Tetrahydrofolate dehydrogenase/cyclohydrolase NAD(P)-binding domain-containing protein</fullName>
    </recommendedName>
</protein>
<sequence>MELLSRGGVTVRGKLAAVVGRSNIVGLPVSLLLLKADATVSIVHSRTPDPRSIVRQADIVIAAAGQPMMIKGDWIKPGAAVIDVGHIVTAAAEQDVMINGGAVVIHDADTDSVDDDPAEPVGDVDFAEVSKVAGFLTPVPGGAGPMMVAMLLKNTVDAAKPGICKDDAK</sequence>
<dbReference type="Gene3D" id="3.40.50.10860">
    <property type="entry name" value="Leucine Dehydrogenase, chain A, domain 1"/>
    <property type="match status" value="1"/>
</dbReference>
<dbReference type="Pfam" id="PF02882">
    <property type="entry name" value="THF_DHG_CYH_C"/>
    <property type="match status" value="2"/>
</dbReference>
<reference evidence="2" key="1">
    <citation type="submission" date="2020-10" db="EMBL/GenBank/DDBJ databases">
        <authorList>
            <person name="Han B."/>
            <person name="Lu T."/>
            <person name="Zhao Q."/>
            <person name="Huang X."/>
            <person name="Zhao Y."/>
        </authorList>
    </citation>
    <scope>NUCLEOTIDE SEQUENCE</scope>
</reference>
<name>A0A811RQK6_9POAL</name>
<dbReference type="InterPro" id="IPR036291">
    <property type="entry name" value="NAD(P)-bd_dom_sf"/>
</dbReference>
<dbReference type="SUPFAM" id="SSF51735">
    <property type="entry name" value="NAD(P)-binding Rossmann-fold domains"/>
    <property type="match status" value="1"/>
</dbReference>
<accession>A0A811RQK6</accession>
<dbReference type="Proteomes" id="UP000604825">
    <property type="component" value="Unassembled WGS sequence"/>
</dbReference>
<dbReference type="PRINTS" id="PR00085">
    <property type="entry name" value="THFDHDRGNASE"/>
</dbReference>
<gene>
    <name evidence="2" type="ORF">NCGR_LOCUS56154</name>
</gene>
<dbReference type="InterPro" id="IPR000672">
    <property type="entry name" value="THF_DH/CycHdrlase"/>
</dbReference>
<evidence type="ECO:0000313" key="2">
    <source>
        <dbReference type="EMBL" id="CAD6272884.1"/>
    </source>
</evidence>